<keyword evidence="2" id="KW-1185">Reference proteome</keyword>
<dbReference type="EMBL" id="QJSX01000010">
    <property type="protein sequence ID" value="PYE53021.1"/>
    <property type="molecule type" value="Genomic_DNA"/>
</dbReference>
<reference evidence="1 2" key="1">
    <citation type="submission" date="2018-06" db="EMBL/GenBank/DDBJ databases">
        <title>Genomic Encyclopedia of Type Strains, Phase IV (KMG-IV): sequencing the most valuable type-strain genomes for metagenomic binning, comparative biology and taxonomic classification.</title>
        <authorList>
            <person name="Goeker M."/>
        </authorList>
    </citation>
    <scope>NUCLEOTIDE SEQUENCE [LARGE SCALE GENOMIC DNA]</scope>
    <source>
        <strain evidence="1 2">DSM 18048</strain>
    </source>
</reference>
<comment type="caution">
    <text evidence="1">The sequence shown here is derived from an EMBL/GenBank/DDBJ whole genome shotgun (WGS) entry which is preliminary data.</text>
</comment>
<sequence length="90" mass="9682">METLRVSGKSRPNAVAGAIAALLRTQGEVEVQAIGPAAVNQAVKAIAIARGYIVPDDLDLNTQPAFVKLDLEEEERTAVRFNITCFRTNS</sequence>
<gene>
    <name evidence="1" type="ORF">DES52_1104</name>
</gene>
<dbReference type="Pfam" id="PF04232">
    <property type="entry name" value="SpoVS"/>
    <property type="match status" value="1"/>
</dbReference>
<dbReference type="InterPro" id="IPR036882">
    <property type="entry name" value="Alba-like_dom_sf"/>
</dbReference>
<proteinExistence type="predicted"/>
<name>A0A318SG43_9DEIO</name>
<protein>
    <submittedName>
        <fullName evidence="1">Stage V sporulation protein S</fullName>
    </submittedName>
</protein>
<evidence type="ECO:0000313" key="2">
    <source>
        <dbReference type="Proteomes" id="UP000248326"/>
    </source>
</evidence>
<dbReference type="AlphaFoldDB" id="A0A318SG43"/>
<dbReference type="InterPro" id="IPR007347">
    <property type="entry name" value="SpoVS"/>
</dbReference>
<dbReference type="OrthoDB" id="9796055at2"/>
<organism evidence="1 2">
    <name type="scientific">Deinococcus yavapaiensis KR-236</name>
    <dbReference type="NCBI Taxonomy" id="694435"/>
    <lineage>
        <taxon>Bacteria</taxon>
        <taxon>Thermotogati</taxon>
        <taxon>Deinococcota</taxon>
        <taxon>Deinococci</taxon>
        <taxon>Deinococcales</taxon>
        <taxon>Deinococcaceae</taxon>
        <taxon>Deinococcus</taxon>
    </lineage>
</organism>
<accession>A0A318SG43</accession>
<evidence type="ECO:0000313" key="1">
    <source>
        <dbReference type="EMBL" id="PYE53021.1"/>
    </source>
</evidence>
<dbReference type="GO" id="GO:0003676">
    <property type="term" value="F:nucleic acid binding"/>
    <property type="evidence" value="ECO:0007669"/>
    <property type="project" value="InterPro"/>
</dbReference>
<dbReference type="PANTHER" id="PTHR35331:SF1">
    <property type="entry name" value="STAGE V SPORULATION PROTEIN S"/>
    <property type="match status" value="1"/>
</dbReference>
<dbReference type="Proteomes" id="UP000248326">
    <property type="component" value="Unassembled WGS sequence"/>
</dbReference>
<dbReference type="PANTHER" id="PTHR35331">
    <property type="entry name" value="STAGE V SPORULATION PROTEIN S"/>
    <property type="match status" value="1"/>
</dbReference>
<dbReference type="Gene3D" id="3.30.110.20">
    <property type="entry name" value="Alba-like domain"/>
    <property type="match status" value="1"/>
</dbReference>
<dbReference type="RefSeq" id="WP_110887238.1">
    <property type="nucleotide sequence ID" value="NZ_QJSX01000010.1"/>
</dbReference>